<comment type="similarity">
    <text evidence="1 3">Belongs to the short-chain dehydrogenases/reductases (SDR) family.</text>
</comment>
<dbReference type="InterPro" id="IPR036291">
    <property type="entry name" value="NAD(P)-bd_dom_sf"/>
</dbReference>
<evidence type="ECO:0000256" key="2">
    <source>
        <dbReference type="ARBA" id="ARBA00023002"/>
    </source>
</evidence>
<dbReference type="GO" id="GO:0006633">
    <property type="term" value="P:fatty acid biosynthetic process"/>
    <property type="evidence" value="ECO:0007669"/>
    <property type="project" value="TreeGrafter"/>
</dbReference>
<name>I8TS88_9FIRM</name>
<dbReference type="STRING" id="1192197.JBW_00742"/>
<proteinExistence type="inferred from homology"/>
<dbReference type="CDD" id="cd05233">
    <property type="entry name" value="SDR_c"/>
    <property type="match status" value="1"/>
</dbReference>
<dbReference type="PANTHER" id="PTHR42760:SF133">
    <property type="entry name" value="3-OXOACYL-[ACYL-CARRIER-PROTEIN] REDUCTASE"/>
    <property type="match status" value="1"/>
</dbReference>
<dbReference type="Pfam" id="PF00106">
    <property type="entry name" value="adh_short"/>
    <property type="match status" value="1"/>
</dbReference>
<dbReference type="Gene3D" id="3.40.50.720">
    <property type="entry name" value="NAD(P)-binding Rossmann-like Domain"/>
    <property type="match status" value="1"/>
</dbReference>
<dbReference type="FunFam" id="3.40.50.720:FF:000084">
    <property type="entry name" value="Short-chain dehydrogenase reductase"/>
    <property type="match status" value="1"/>
</dbReference>
<dbReference type="GO" id="GO:0048038">
    <property type="term" value="F:quinone binding"/>
    <property type="evidence" value="ECO:0007669"/>
    <property type="project" value="TreeGrafter"/>
</dbReference>
<dbReference type="SUPFAM" id="SSF51735">
    <property type="entry name" value="NAD(P)-binding Rossmann-fold domains"/>
    <property type="match status" value="1"/>
</dbReference>
<evidence type="ECO:0000256" key="1">
    <source>
        <dbReference type="ARBA" id="ARBA00006484"/>
    </source>
</evidence>
<evidence type="ECO:0000256" key="3">
    <source>
        <dbReference type="RuleBase" id="RU000363"/>
    </source>
</evidence>
<reference evidence="4 5" key="1">
    <citation type="journal article" date="2015" name="Genome Announc.">
        <title>Complete Genome Sequence of Pelosinus fermentans JBW45, a Member of a Remarkably Competitive Group of Negativicutes in the Firmicutes Phylum.</title>
        <authorList>
            <person name="De Leon K.B."/>
            <person name="Utturkar S.M."/>
            <person name="Camilleri L.B."/>
            <person name="Elias D.A."/>
            <person name="Arkin A.P."/>
            <person name="Fields M.W."/>
            <person name="Brown S.D."/>
            <person name="Wall J.D."/>
        </authorList>
    </citation>
    <scope>NUCLEOTIDE SEQUENCE [LARGE SCALE GENOMIC DNA]</scope>
    <source>
        <strain evidence="4 5">JBW45</strain>
    </source>
</reference>
<accession>I8TS88</accession>
<gene>
    <name evidence="4" type="ORF">JBW_00742</name>
</gene>
<dbReference type="PRINTS" id="PR00081">
    <property type="entry name" value="GDHRDH"/>
</dbReference>
<dbReference type="PRINTS" id="PR00080">
    <property type="entry name" value="SDRFAMILY"/>
</dbReference>
<dbReference type="EMBL" id="CP010978">
    <property type="protein sequence ID" value="AJQ26094.1"/>
    <property type="molecule type" value="Genomic_DNA"/>
</dbReference>
<sequence>MDKPVILITGTSKGIGKALVAHYVALGHHVIGCSRNAVEWKIEGAQGNYQHYIADVTDEVAVKAMFSDIRKQYGRLDHLINNAGIASMNHSMLTPLTTVHQVLGTNVVGTFLFCRESAKLMQKKRYGRIINFATVATPLKLEGEAIYAASKAAVITLTQIMAKEFGEYGITVNAIGPTPVQTDLIKSVPKDKIDSLLNRQAIKRFGQFHDISNVIDFFLKKESDFVTGQVIFLGGI</sequence>
<dbReference type="InterPro" id="IPR002347">
    <property type="entry name" value="SDR_fam"/>
</dbReference>
<dbReference type="PANTHER" id="PTHR42760">
    <property type="entry name" value="SHORT-CHAIN DEHYDROGENASES/REDUCTASES FAMILY MEMBER"/>
    <property type="match status" value="1"/>
</dbReference>
<dbReference type="GO" id="GO:0004316">
    <property type="term" value="F:3-oxoacyl-[acyl-carrier-protein] reductase (NADPH) activity"/>
    <property type="evidence" value="ECO:0007669"/>
    <property type="project" value="UniProtKB-EC"/>
</dbReference>
<keyword evidence="2 4" id="KW-0560">Oxidoreductase</keyword>
<reference evidence="5" key="2">
    <citation type="submission" date="2015-02" db="EMBL/GenBank/DDBJ databases">
        <title>Complete Genome Sequence of Pelosinus fermentans JBW45.</title>
        <authorList>
            <person name="De Leon K.B."/>
            <person name="Utturkar S.M."/>
            <person name="Camilleri L.B."/>
            <person name="Arkin A.P."/>
            <person name="Fields M.W."/>
            <person name="Brown S.D."/>
            <person name="Wall J.D."/>
        </authorList>
    </citation>
    <scope>NUCLEOTIDE SEQUENCE [LARGE SCALE GENOMIC DNA]</scope>
    <source>
        <strain evidence="5">JBW45</strain>
    </source>
</reference>
<dbReference type="EC" id="1.1.1.100" evidence="4"/>
<dbReference type="AlphaFoldDB" id="I8TS88"/>
<dbReference type="HOGENOM" id="CLU_010194_1_3_9"/>
<dbReference type="OrthoDB" id="9803333at2"/>
<protein>
    <submittedName>
        <fullName evidence="4">3-oxoacyl-(Acyl-carrier-protein) reductase</fullName>
        <ecNumber evidence="4">1.1.1.100</ecNumber>
    </submittedName>
</protein>
<evidence type="ECO:0000313" key="4">
    <source>
        <dbReference type="EMBL" id="AJQ26094.1"/>
    </source>
</evidence>
<dbReference type="RefSeq" id="WP_007959195.1">
    <property type="nucleotide sequence ID" value="NZ_CP010978.1"/>
</dbReference>
<dbReference type="Proteomes" id="UP000005361">
    <property type="component" value="Chromosome"/>
</dbReference>
<dbReference type="GO" id="GO:0008206">
    <property type="term" value="P:bile acid metabolic process"/>
    <property type="evidence" value="ECO:0007669"/>
    <property type="project" value="UniProtKB-ARBA"/>
</dbReference>
<dbReference type="KEGG" id="pft:JBW_00742"/>
<evidence type="ECO:0000313" key="5">
    <source>
        <dbReference type="Proteomes" id="UP000005361"/>
    </source>
</evidence>
<organism evidence="4 5">
    <name type="scientific">Pelosinus fermentans JBW45</name>
    <dbReference type="NCBI Taxonomy" id="1192197"/>
    <lineage>
        <taxon>Bacteria</taxon>
        <taxon>Bacillati</taxon>
        <taxon>Bacillota</taxon>
        <taxon>Negativicutes</taxon>
        <taxon>Selenomonadales</taxon>
        <taxon>Sporomusaceae</taxon>
        <taxon>Pelosinus</taxon>
    </lineage>
</organism>